<dbReference type="HAMAP" id="MF_00360">
    <property type="entry name" value="Ribosomal_bS6"/>
    <property type="match status" value="1"/>
</dbReference>
<feature type="region of interest" description="Disordered" evidence="9">
    <location>
        <begin position="96"/>
        <end position="121"/>
    </location>
</feature>
<dbReference type="InterPro" id="IPR014717">
    <property type="entry name" value="Transl_elong_EF1B/ribsomal_bS6"/>
</dbReference>
<evidence type="ECO:0000256" key="4">
    <source>
        <dbReference type="ARBA" id="ARBA00022980"/>
    </source>
</evidence>
<accession>A0A0N0XIW9</accession>
<gene>
    <name evidence="8 10" type="primary">rpsF</name>
    <name evidence="10" type="ORF">WG78_12905</name>
</gene>
<dbReference type="Proteomes" id="UP000037939">
    <property type="component" value="Unassembled WGS sequence"/>
</dbReference>
<dbReference type="PANTHER" id="PTHR21011:SF1">
    <property type="entry name" value="SMALL RIBOSOMAL SUBUNIT PROTEIN BS6M"/>
    <property type="match status" value="1"/>
</dbReference>
<name>A0A0N0XIW9_9NEIS</name>
<evidence type="ECO:0000256" key="6">
    <source>
        <dbReference type="ARBA" id="ARBA00035104"/>
    </source>
</evidence>
<comment type="similarity">
    <text evidence="1 8">Belongs to the bacterial ribosomal protein bS6 family.</text>
</comment>
<comment type="function">
    <text evidence="6 8">Binds together with bS18 to 16S ribosomal RNA.</text>
</comment>
<dbReference type="GO" id="GO:0006412">
    <property type="term" value="P:translation"/>
    <property type="evidence" value="ECO:0007669"/>
    <property type="project" value="UniProtKB-UniRule"/>
</dbReference>
<dbReference type="InterPro" id="IPR000529">
    <property type="entry name" value="Ribosomal_bS6"/>
</dbReference>
<keyword evidence="2 8" id="KW-0699">rRNA-binding</keyword>
<dbReference type="CDD" id="cd00473">
    <property type="entry name" value="bS6"/>
    <property type="match status" value="1"/>
</dbReference>
<dbReference type="PATRIC" id="fig|857265.3.peg.2659"/>
<keyword evidence="3 8" id="KW-0694">RNA-binding</keyword>
<evidence type="ECO:0000256" key="9">
    <source>
        <dbReference type="SAM" id="MobiDB-lite"/>
    </source>
</evidence>
<dbReference type="AlphaFoldDB" id="A0A0N0XIW9"/>
<comment type="caution">
    <text evidence="10">The sequence shown here is derived from an EMBL/GenBank/DDBJ whole genome shotgun (WGS) entry which is preliminary data.</text>
</comment>
<reference evidence="10 11" key="1">
    <citation type="submission" date="2015-07" db="EMBL/GenBank/DDBJ databases">
        <title>Draft genome sequence of the Amantichitinum ursilacus IGB-41, a new chitin-degrading bacterium.</title>
        <authorList>
            <person name="Kirstahler P."/>
            <person name="Guenther M."/>
            <person name="Grumaz C."/>
            <person name="Rupp S."/>
            <person name="Zibek S."/>
            <person name="Sohn K."/>
        </authorList>
    </citation>
    <scope>NUCLEOTIDE SEQUENCE [LARGE SCALE GENOMIC DNA]</scope>
    <source>
        <strain evidence="10 11">IGB-41</strain>
    </source>
</reference>
<protein>
    <recommendedName>
        <fullName evidence="7 8">Small ribosomal subunit protein bS6</fullName>
    </recommendedName>
</protein>
<dbReference type="OrthoDB" id="9812702at2"/>
<evidence type="ECO:0000256" key="1">
    <source>
        <dbReference type="ARBA" id="ARBA00009512"/>
    </source>
</evidence>
<keyword evidence="4 8" id="KW-0689">Ribosomal protein</keyword>
<evidence type="ECO:0000256" key="8">
    <source>
        <dbReference type="HAMAP-Rule" id="MF_00360"/>
    </source>
</evidence>
<dbReference type="STRING" id="857265.WG78_12905"/>
<proteinExistence type="inferred from homology"/>
<dbReference type="FunFam" id="3.30.70.60:FF:000003">
    <property type="entry name" value="30S ribosomal protein S6"/>
    <property type="match status" value="1"/>
</dbReference>
<dbReference type="Gene3D" id="3.30.70.60">
    <property type="match status" value="1"/>
</dbReference>
<keyword evidence="11" id="KW-1185">Reference proteome</keyword>
<evidence type="ECO:0000256" key="7">
    <source>
        <dbReference type="ARBA" id="ARBA00035294"/>
    </source>
</evidence>
<dbReference type="GO" id="GO:0003735">
    <property type="term" value="F:structural constituent of ribosome"/>
    <property type="evidence" value="ECO:0007669"/>
    <property type="project" value="InterPro"/>
</dbReference>
<dbReference type="GO" id="GO:0070181">
    <property type="term" value="F:small ribosomal subunit rRNA binding"/>
    <property type="evidence" value="ECO:0007669"/>
    <property type="project" value="TreeGrafter"/>
</dbReference>
<dbReference type="InterPro" id="IPR035980">
    <property type="entry name" value="Ribosomal_bS6_sf"/>
</dbReference>
<dbReference type="PANTHER" id="PTHR21011">
    <property type="entry name" value="MITOCHONDRIAL 28S RIBOSOMAL PROTEIN S6"/>
    <property type="match status" value="1"/>
</dbReference>
<evidence type="ECO:0000256" key="3">
    <source>
        <dbReference type="ARBA" id="ARBA00022884"/>
    </source>
</evidence>
<dbReference type="EMBL" id="LAQT01000009">
    <property type="protein sequence ID" value="KPC52747.1"/>
    <property type="molecule type" value="Genomic_DNA"/>
</dbReference>
<evidence type="ECO:0000313" key="11">
    <source>
        <dbReference type="Proteomes" id="UP000037939"/>
    </source>
</evidence>
<dbReference type="NCBIfam" id="TIGR00166">
    <property type="entry name" value="S6"/>
    <property type="match status" value="1"/>
</dbReference>
<feature type="compositionally biased region" description="Polar residues" evidence="9">
    <location>
        <begin position="110"/>
        <end position="121"/>
    </location>
</feature>
<dbReference type="GO" id="GO:0022627">
    <property type="term" value="C:cytosolic small ribosomal subunit"/>
    <property type="evidence" value="ECO:0007669"/>
    <property type="project" value="TreeGrafter"/>
</dbReference>
<dbReference type="Pfam" id="PF01250">
    <property type="entry name" value="Ribosomal_S6"/>
    <property type="match status" value="1"/>
</dbReference>
<dbReference type="SUPFAM" id="SSF54995">
    <property type="entry name" value="Ribosomal protein S6"/>
    <property type="match status" value="1"/>
</dbReference>
<organism evidence="10 11">
    <name type="scientific">Amantichitinum ursilacus</name>
    <dbReference type="NCBI Taxonomy" id="857265"/>
    <lineage>
        <taxon>Bacteria</taxon>
        <taxon>Pseudomonadati</taxon>
        <taxon>Pseudomonadota</taxon>
        <taxon>Betaproteobacteria</taxon>
        <taxon>Neisseriales</taxon>
        <taxon>Chitinibacteraceae</taxon>
        <taxon>Amantichitinum</taxon>
    </lineage>
</organism>
<keyword evidence="5 8" id="KW-0687">Ribonucleoprotein</keyword>
<evidence type="ECO:0000256" key="2">
    <source>
        <dbReference type="ARBA" id="ARBA00022730"/>
    </source>
</evidence>
<evidence type="ECO:0000256" key="5">
    <source>
        <dbReference type="ARBA" id="ARBA00023274"/>
    </source>
</evidence>
<evidence type="ECO:0000313" key="10">
    <source>
        <dbReference type="EMBL" id="KPC52747.1"/>
    </source>
</evidence>
<sequence>MRHYEIVFIVHPDQSEQVPAMIDRYKSLIATGNGTIHRLEDWGRRQLAYPIQKIHKAHYVLLNVEIGQETLDELEHAFKFNDAVLRHLTTKMEHAVTEASPMMKEEKSRSLTPASQEGQAA</sequence>
<dbReference type="InterPro" id="IPR020814">
    <property type="entry name" value="Ribosomal_S6_plastid/chlpt"/>
</dbReference>
<dbReference type="RefSeq" id="WP_053938217.1">
    <property type="nucleotide sequence ID" value="NZ_LAQT01000009.1"/>
</dbReference>